<dbReference type="SUPFAM" id="SSF51905">
    <property type="entry name" value="FAD/NAD(P)-binding domain"/>
    <property type="match status" value="1"/>
</dbReference>
<gene>
    <name evidence="6" type="ORF">P167DRAFT_563523</name>
</gene>
<dbReference type="FunCoup" id="A0A3N4KWA0">
    <property type="interactions" value="397"/>
</dbReference>
<evidence type="ECO:0000259" key="5">
    <source>
        <dbReference type="Pfam" id="PF07992"/>
    </source>
</evidence>
<dbReference type="Proteomes" id="UP000277580">
    <property type="component" value="Unassembled WGS sequence"/>
</dbReference>
<accession>A0A3N4KWA0</accession>
<evidence type="ECO:0000256" key="2">
    <source>
        <dbReference type="ARBA" id="ARBA00022630"/>
    </source>
</evidence>
<dbReference type="InterPro" id="IPR036188">
    <property type="entry name" value="FAD/NAD-bd_sf"/>
</dbReference>
<evidence type="ECO:0000256" key="4">
    <source>
        <dbReference type="ARBA" id="ARBA00023002"/>
    </source>
</evidence>
<dbReference type="PRINTS" id="PR00368">
    <property type="entry name" value="FADPNR"/>
</dbReference>
<dbReference type="AlphaFoldDB" id="A0A3N4KWA0"/>
<protein>
    <submittedName>
        <fullName evidence="6">FAD/NAD(P)-binding domain-containing protein</fullName>
    </submittedName>
</protein>
<dbReference type="GO" id="GO:0004174">
    <property type="term" value="F:electron-transferring-flavoprotein dehydrogenase activity"/>
    <property type="evidence" value="ECO:0007669"/>
    <property type="project" value="TreeGrafter"/>
</dbReference>
<keyword evidence="7" id="KW-1185">Reference proteome</keyword>
<dbReference type="OrthoDB" id="202203at2759"/>
<keyword evidence="4" id="KW-0560">Oxidoreductase</keyword>
<organism evidence="6 7">
    <name type="scientific">Morchella conica CCBAS932</name>
    <dbReference type="NCBI Taxonomy" id="1392247"/>
    <lineage>
        <taxon>Eukaryota</taxon>
        <taxon>Fungi</taxon>
        <taxon>Dikarya</taxon>
        <taxon>Ascomycota</taxon>
        <taxon>Pezizomycotina</taxon>
        <taxon>Pezizomycetes</taxon>
        <taxon>Pezizales</taxon>
        <taxon>Morchellaceae</taxon>
        <taxon>Morchella</taxon>
    </lineage>
</organism>
<evidence type="ECO:0000256" key="1">
    <source>
        <dbReference type="ARBA" id="ARBA00006442"/>
    </source>
</evidence>
<dbReference type="Gene3D" id="3.50.50.100">
    <property type="match status" value="1"/>
</dbReference>
<evidence type="ECO:0000313" key="7">
    <source>
        <dbReference type="Proteomes" id="UP000277580"/>
    </source>
</evidence>
<dbReference type="PANTHER" id="PTHR43735">
    <property type="entry name" value="APOPTOSIS-INDUCING FACTOR 1"/>
    <property type="match status" value="1"/>
</dbReference>
<feature type="domain" description="FAD/NAD(P)-binding" evidence="5">
    <location>
        <begin position="5"/>
        <end position="300"/>
    </location>
</feature>
<keyword evidence="2" id="KW-0285">Flavoprotein</keyword>
<evidence type="ECO:0000256" key="3">
    <source>
        <dbReference type="ARBA" id="ARBA00022827"/>
    </source>
</evidence>
<dbReference type="InParanoid" id="A0A3N4KWA0"/>
<dbReference type="GO" id="GO:0050660">
    <property type="term" value="F:flavin adenine dinucleotide binding"/>
    <property type="evidence" value="ECO:0007669"/>
    <property type="project" value="TreeGrafter"/>
</dbReference>
<evidence type="ECO:0000313" key="6">
    <source>
        <dbReference type="EMBL" id="RPB14807.1"/>
    </source>
</evidence>
<dbReference type="Pfam" id="PF07992">
    <property type="entry name" value="Pyr_redox_2"/>
    <property type="match status" value="1"/>
</dbReference>
<dbReference type="PRINTS" id="PR00411">
    <property type="entry name" value="PNDRDTASEI"/>
</dbReference>
<proteinExistence type="inferred from homology"/>
<dbReference type="PANTHER" id="PTHR43735:SF3">
    <property type="entry name" value="FERROPTOSIS SUPPRESSOR PROTEIN 1"/>
    <property type="match status" value="1"/>
</dbReference>
<name>A0A3N4KWA0_9PEZI</name>
<dbReference type="EMBL" id="ML119116">
    <property type="protein sequence ID" value="RPB14807.1"/>
    <property type="molecule type" value="Genomic_DNA"/>
</dbReference>
<keyword evidence="3" id="KW-0274">FAD</keyword>
<sequence length="385" mass="41116">MTSKNIVVLGASFAGLPMTHYLIKHLPEEYTITLVSPSTHLYWNIAAPRAIVDPELLGKGKDDLFIPILPAFEKYPSGRFTFVQGKAVSTSPETNTVTVQTINESMDVKQVNIEYLHLIVATGSSTAGGDWAFKAAGSGTDVATRAALGSTRDKIAAANRIVISGAGATGCELAGEIGSKYHKSGKHVTLLSSASGLLPAAPPSVGKAAEGHLTKMGVEVRNNVKVTSETKKGDVTELVLSTGETIETDLHIATWGLVPNTSFMPKDLLDGSGWIVTDKYLKTPTHSNIWALGDVTHWGNRGIGAVAEHYKSVSTNVLAAITGKDESSFNEYKHKDDLALIVPLGPWFGRGTGILFGWKVWGVFAWALKGRTYMISMARPIVEAA</sequence>
<dbReference type="InterPro" id="IPR023753">
    <property type="entry name" value="FAD/NAD-binding_dom"/>
</dbReference>
<dbReference type="STRING" id="1392247.A0A3N4KWA0"/>
<dbReference type="GO" id="GO:0005737">
    <property type="term" value="C:cytoplasm"/>
    <property type="evidence" value="ECO:0007669"/>
    <property type="project" value="TreeGrafter"/>
</dbReference>
<reference evidence="6 7" key="1">
    <citation type="journal article" date="2018" name="Nat. Ecol. Evol.">
        <title>Pezizomycetes genomes reveal the molecular basis of ectomycorrhizal truffle lifestyle.</title>
        <authorList>
            <person name="Murat C."/>
            <person name="Payen T."/>
            <person name="Noel B."/>
            <person name="Kuo A."/>
            <person name="Morin E."/>
            <person name="Chen J."/>
            <person name="Kohler A."/>
            <person name="Krizsan K."/>
            <person name="Balestrini R."/>
            <person name="Da Silva C."/>
            <person name="Montanini B."/>
            <person name="Hainaut M."/>
            <person name="Levati E."/>
            <person name="Barry K.W."/>
            <person name="Belfiori B."/>
            <person name="Cichocki N."/>
            <person name="Clum A."/>
            <person name="Dockter R.B."/>
            <person name="Fauchery L."/>
            <person name="Guy J."/>
            <person name="Iotti M."/>
            <person name="Le Tacon F."/>
            <person name="Lindquist E.A."/>
            <person name="Lipzen A."/>
            <person name="Malagnac F."/>
            <person name="Mello A."/>
            <person name="Molinier V."/>
            <person name="Miyauchi S."/>
            <person name="Poulain J."/>
            <person name="Riccioni C."/>
            <person name="Rubini A."/>
            <person name="Sitrit Y."/>
            <person name="Splivallo R."/>
            <person name="Traeger S."/>
            <person name="Wang M."/>
            <person name="Zifcakova L."/>
            <person name="Wipf D."/>
            <person name="Zambonelli A."/>
            <person name="Paolocci F."/>
            <person name="Nowrousian M."/>
            <person name="Ottonello S."/>
            <person name="Baldrian P."/>
            <person name="Spatafora J.W."/>
            <person name="Henrissat B."/>
            <person name="Nagy L.G."/>
            <person name="Aury J.M."/>
            <person name="Wincker P."/>
            <person name="Grigoriev I.V."/>
            <person name="Bonfante P."/>
            <person name="Martin F.M."/>
        </authorList>
    </citation>
    <scope>NUCLEOTIDE SEQUENCE [LARGE SCALE GENOMIC DNA]</scope>
    <source>
        <strain evidence="6 7">CCBAS932</strain>
    </source>
</reference>
<comment type="similarity">
    <text evidence="1">Belongs to the FAD-dependent oxidoreductase family.</text>
</comment>